<dbReference type="InterPro" id="IPR014349">
    <property type="entry name" value="Rieske_Fe-S_prot"/>
</dbReference>
<organism evidence="1 2">
    <name type="scientific">Haloarcula salinisoli</name>
    <dbReference type="NCBI Taxonomy" id="2487746"/>
    <lineage>
        <taxon>Archaea</taxon>
        <taxon>Methanobacteriati</taxon>
        <taxon>Methanobacteriota</taxon>
        <taxon>Stenosarchaea group</taxon>
        <taxon>Halobacteria</taxon>
        <taxon>Halobacteriales</taxon>
        <taxon>Haloarculaceae</taxon>
        <taxon>Haloarcula</taxon>
    </lineage>
</organism>
<proteinExistence type="predicted"/>
<evidence type="ECO:0000313" key="1">
    <source>
        <dbReference type="EMBL" id="MBX0304145.1"/>
    </source>
</evidence>
<name>A0A8J7YDZ6_9EURY</name>
<accession>A0A8J7YDZ6</accession>
<dbReference type="GO" id="GO:0051537">
    <property type="term" value="F:2 iron, 2 sulfur cluster binding"/>
    <property type="evidence" value="ECO:0007669"/>
    <property type="project" value="InterPro"/>
</dbReference>
<gene>
    <name evidence="1" type="ORF">EGD98_10750</name>
</gene>
<dbReference type="Proteomes" id="UP000783863">
    <property type="component" value="Unassembled WGS sequence"/>
</dbReference>
<dbReference type="AlphaFoldDB" id="A0A8J7YDZ6"/>
<comment type="caution">
    <text evidence="1">The sequence shown here is derived from an EMBL/GenBank/DDBJ whole genome shotgun (WGS) entry which is preliminary data.</text>
</comment>
<dbReference type="Gene3D" id="2.102.10.10">
    <property type="entry name" value="Rieske [2Fe-2S] iron-sulphur domain"/>
    <property type="match status" value="1"/>
</dbReference>
<protein>
    <submittedName>
        <fullName evidence="1">Ubiquinol-cytochrome c reductase iron-sulfur subunit</fullName>
    </submittedName>
</protein>
<evidence type="ECO:0000313" key="2">
    <source>
        <dbReference type="Proteomes" id="UP000783863"/>
    </source>
</evidence>
<dbReference type="RefSeq" id="WP_220588375.1">
    <property type="nucleotide sequence ID" value="NZ_RKLQ01000002.1"/>
</dbReference>
<dbReference type="SUPFAM" id="SSF50022">
    <property type="entry name" value="ISP domain"/>
    <property type="match status" value="1"/>
</dbReference>
<sequence>MPLDEDKYPEESGRRRFVAGVVGSAALATVGAGGAAAVDTLTDPSGEGGGTTEFLGVENIDGPAPRGMPIIPIEIQDGQLVGVWPEYDPEARVAIARDFGGSGIDYSSAWFQYCGTQTAPGVRPQADQDNVLRNSPGSYDWQSDVEQGEPLTVDMFEEYESWGNGIGQSGLGKPASATWRSEGDVQSIPVQLIRSNRVRQMAAGEGEFSDLPGSVRQFIAEAAPEGFIAWLNKCTHFCCVPGWKTQAGSAAFNAENDIYCQCHQSVYDPFNPVLTQFVALPRPPASESESSE</sequence>
<dbReference type="InterPro" id="IPR036922">
    <property type="entry name" value="Rieske_2Fe-2S_sf"/>
</dbReference>
<keyword evidence="2" id="KW-1185">Reference proteome</keyword>
<dbReference type="EMBL" id="RKLQ01000002">
    <property type="protein sequence ID" value="MBX0304145.1"/>
    <property type="molecule type" value="Genomic_DNA"/>
</dbReference>
<reference evidence="1" key="1">
    <citation type="submission" date="2021-06" db="EMBL/GenBank/DDBJ databases">
        <title>Halomicroarcula sp. F24A a new haloarchaeum isolated from saline soil.</title>
        <authorList>
            <person name="Duran-Viseras A."/>
            <person name="Sanchez-Porro C."/>
            <person name="Ventosa A."/>
        </authorList>
    </citation>
    <scope>NUCLEOTIDE SEQUENCE</scope>
    <source>
        <strain evidence="1">F24A</strain>
    </source>
</reference>
<dbReference type="PANTHER" id="PTHR10134">
    <property type="entry name" value="CYTOCHROME B-C1 COMPLEX SUBUNIT RIESKE, MITOCHONDRIAL"/>
    <property type="match status" value="1"/>
</dbReference>